<dbReference type="RefSeq" id="WP_136431441.1">
    <property type="nucleotide sequence ID" value="NZ_JBHSNS010000011.1"/>
</dbReference>
<sequence>MLPVRRAVGTSAAVALIAYLAGGIGTTAEAAAPLEPPGGTHDSTGRDWARSAADDIDYLDARFKMRRVLDWGDRPNWSPDGRRLIFTESDSEDSPAYELDLDTGEVRCLTCQWGPKGLVTRIYHLPDSSFLIEAGPDLANSSSGTGTGSGPGLLATELYWMPATAATPPQPLDAQASGEVAISPRPTSDGGFRIAWSGVKTLGQITLGELVHDGKRAAIVNRRAITTPLPRADGSVGGYGEPYDFARNDAAVTFWGLGFELPANGEMFELDLATGATRRLYRDRSHNETHLFAGERFGLEESNRASDPEGPASGISGLVGAVPMVGGPFDLFVVALDGSDRVRRLTHVSDIGGQANQSIPAPDGRQIAFVLQAPSSGPLAGLDGLYVGKFTSGR</sequence>
<dbReference type="SUPFAM" id="SSF82171">
    <property type="entry name" value="DPP6 N-terminal domain-like"/>
    <property type="match status" value="1"/>
</dbReference>
<accession>A0ABW0ZQI2</accession>
<protein>
    <submittedName>
        <fullName evidence="2">PD40 domain-containing protein</fullName>
    </submittedName>
</protein>
<keyword evidence="1" id="KW-0732">Signal</keyword>
<proteinExistence type="predicted"/>
<dbReference type="Pfam" id="PF07676">
    <property type="entry name" value="PD40"/>
    <property type="match status" value="1"/>
</dbReference>
<dbReference type="InterPro" id="IPR011659">
    <property type="entry name" value="WD40"/>
</dbReference>
<keyword evidence="3" id="KW-1185">Reference proteome</keyword>
<feature type="signal peptide" evidence="1">
    <location>
        <begin position="1"/>
        <end position="30"/>
    </location>
</feature>
<dbReference type="EMBL" id="JBHSNS010000011">
    <property type="protein sequence ID" value="MFC5730825.1"/>
    <property type="molecule type" value="Genomic_DNA"/>
</dbReference>
<feature type="chain" id="PRO_5046557291" evidence="1">
    <location>
        <begin position="31"/>
        <end position="394"/>
    </location>
</feature>
<organism evidence="2 3">
    <name type="scientific">Nocardioides vastitatis</name>
    <dbReference type="NCBI Taxonomy" id="2568655"/>
    <lineage>
        <taxon>Bacteria</taxon>
        <taxon>Bacillati</taxon>
        <taxon>Actinomycetota</taxon>
        <taxon>Actinomycetes</taxon>
        <taxon>Propionibacteriales</taxon>
        <taxon>Nocardioidaceae</taxon>
        <taxon>Nocardioides</taxon>
    </lineage>
</organism>
<evidence type="ECO:0000256" key="1">
    <source>
        <dbReference type="SAM" id="SignalP"/>
    </source>
</evidence>
<name>A0ABW0ZQI2_9ACTN</name>
<dbReference type="InterPro" id="IPR011042">
    <property type="entry name" value="6-blade_b-propeller_TolB-like"/>
</dbReference>
<dbReference type="Proteomes" id="UP001596072">
    <property type="component" value="Unassembled WGS sequence"/>
</dbReference>
<dbReference type="Gene3D" id="2.120.10.30">
    <property type="entry name" value="TolB, C-terminal domain"/>
    <property type="match status" value="1"/>
</dbReference>
<comment type="caution">
    <text evidence="2">The sequence shown here is derived from an EMBL/GenBank/DDBJ whole genome shotgun (WGS) entry which is preliminary data.</text>
</comment>
<evidence type="ECO:0000313" key="2">
    <source>
        <dbReference type="EMBL" id="MFC5730825.1"/>
    </source>
</evidence>
<reference evidence="3" key="1">
    <citation type="journal article" date="2019" name="Int. J. Syst. Evol. Microbiol.">
        <title>The Global Catalogue of Microorganisms (GCM) 10K type strain sequencing project: providing services to taxonomists for standard genome sequencing and annotation.</title>
        <authorList>
            <consortium name="The Broad Institute Genomics Platform"/>
            <consortium name="The Broad Institute Genome Sequencing Center for Infectious Disease"/>
            <person name="Wu L."/>
            <person name="Ma J."/>
        </authorList>
    </citation>
    <scope>NUCLEOTIDE SEQUENCE [LARGE SCALE GENOMIC DNA]</scope>
    <source>
        <strain evidence="3">YIM 94188</strain>
    </source>
</reference>
<evidence type="ECO:0000313" key="3">
    <source>
        <dbReference type="Proteomes" id="UP001596072"/>
    </source>
</evidence>
<gene>
    <name evidence="2" type="ORF">ACFPQB_18030</name>
</gene>